<evidence type="ECO:0000313" key="3">
    <source>
        <dbReference type="EMBL" id="SHI40841.1"/>
    </source>
</evidence>
<comment type="caution">
    <text evidence="3">The sequence shown here is derived from an EMBL/GenBank/DDBJ whole genome shotgun (WGS) entry which is preliminary data.</text>
</comment>
<accession>A0ABY1I0D8</accession>
<feature type="compositionally biased region" description="Low complexity" evidence="1">
    <location>
        <begin position="43"/>
        <end position="53"/>
    </location>
</feature>
<evidence type="ECO:0000313" key="4">
    <source>
        <dbReference type="Proteomes" id="UP000184390"/>
    </source>
</evidence>
<dbReference type="Proteomes" id="UP000184390">
    <property type="component" value="Unassembled WGS sequence"/>
</dbReference>
<organism evidence="3 4">
    <name type="scientific">Actinomyces denticolens</name>
    <dbReference type="NCBI Taxonomy" id="52767"/>
    <lineage>
        <taxon>Bacteria</taxon>
        <taxon>Bacillati</taxon>
        <taxon>Actinomycetota</taxon>
        <taxon>Actinomycetes</taxon>
        <taxon>Actinomycetales</taxon>
        <taxon>Actinomycetaceae</taxon>
        <taxon>Actinomyces</taxon>
    </lineage>
</organism>
<dbReference type="InterPro" id="IPR011009">
    <property type="entry name" value="Kinase-like_dom_sf"/>
</dbReference>
<name>A0ABY1I0D8_9ACTO</name>
<proteinExistence type="predicted"/>
<feature type="domain" description="Aminoglycoside phosphotransferase" evidence="2">
    <location>
        <begin position="199"/>
        <end position="329"/>
    </location>
</feature>
<dbReference type="SUPFAM" id="SSF56112">
    <property type="entry name" value="Protein kinase-like (PK-like)"/>
    <property type="match status" value="1"/>
</dbReference>
<dbReference type="RefSeq" id="WP_073451308.1">
    <property type="nucleotide sequence ID" value="NZ_FQYL01000002.1"/>
</dbReference>
<dbReference type="Gene3D" id="3.90.1200.10">
    <property type="match status" value="1"/>
</dbReference>
<reference evidence="3 4" key="1">
    <citation type="submission" date="2016-11" db="EMBL/GenBank/DDBJ databases">
        <authorList>
            <person name="Varghese N."/>
            <person name="Submissions S."/>
        </authorList>
    </citation>
    <scope>NUCLEOTIDE SEQUENCE [LARGE SCALE GENOMIC DNA]</scope>
    <source>
        <strain evidence="3 4">PA</strain>
    </source>
</reference>
<dbReference type="Pfam" id="PF01636">
    <property type="entry name" value="APH"/>
    <property type="match status" value="1"/>
</dbReference>
<gene>
    <name evidence="3" type="ORF">SAMN05216246_10228</name>
</gene>
<dbReference type="EMBL" id="FQYL01000002">
    <property type="protein sequence ID" value="SHI40841.1"/>
    <property type="molecule type" value="Genomic_DNA"/>
</dbReference>
<evidence type="ECO:0000256" key="1">
    <source>
        <dbReference type="SAM" id="MobiDB-lite"/>
    </source>
</evidence>
<feature type="region of interest" description="Disordered" evidence="1">
    <location>
        <begin position="1"/>
        <end position="92"/>
    </location>
</feature>
<keyword evidence="4" id="KW-1185">Reference proteome</keyword>
<sequence length="442" mass="45873">MTPTDPTLDPATGTSTETSPETSAEIDAEIGVAAAGISAETDAGASPGAPSGSRGQGSEHGGPSDGGQSSPTDAAGDVPSLERADATGAAGAPVERRSALALAAMASIAVRGLDPARLALPQLDSAHLRVVGVVDTRGRHWEVHEALDDLTGAELVAEAEVLRRIGRIVDNGRLSFDVPRPAGFLRRDGACIQVRSHTAGRPINLTSLRPGPGLSAGLGKALGELHELPTTVVSEAGMPVRDANEVRGSWLALLDEAASTGKAPSSVLSRWEQALEDAALWRFRPVVVHGDMAAENVLTAGGTVVAMSGFAQAHVGDPAEDLAWIYSSAPLDCLDSIESAYDLARSEGVDRHLRDRAELVSEMSLARWLLHGVHSGDESVTRDAVAMLEDLAEQVGDDPIVDHHEPRLASVPSDSALEAADEMEAVTSEVPAPLRAVPSPQE</sequence>
<evidence type="ECO:0000259" key="2">
    <source>
        <dbReference type="Pfam" id="PF01636"/>
    </source>
</evidence>
<protein>
    <submittedName>
        <fullName evidence="3">Phosphotransferase enzyme family protein</fullName>
    </submittedName>
</protein>
<feature type="compositionally biased region" description="Gly residues" evidence="1">
    <location>
        <begin position="54"/>
        <end position="65"/>
    </location>
</feature>
<feature type="region of interest" description="Disordered" evidence="1">
    <location>
        <begin position="418"/>
        <end position="442"/>
    </location>
</feature>
<feature type="compositionally biased region" description="Low complexity" evidence="1">
    <location>
        <begin position="10"/>
        <end position="25"/>
    </location>
</feature>
<dbReference type="InterPro" id="IPR002575">
    <property type="entry name" value="Aminoglycoside_PTrfase"/>
</dbReference>